<feature type="compositionally biased region" description="Basic and acidic residues" evidence="1">
    <location>
        <begin position="1631"/>
        <end position="1644"/>
    </location>
</feature>
<feature type="compositionally biased region" description="Basic and acidic residues" evidence="1">
    <location>
        <begin position="1226"/>
        <end position="1235"/>
    </location>
</feature>
<feature type="region of interest" description="Disordered" evidence="1">
    <location>
        <begin position="1178"/>
        <end position="1449"/>
    </location>
</feature>
<feature type="compositionally biased region" description="Basic and acidic residues" evidence="1">
    <location>
        <begin position="1430"/>
        <end position="1439"/>
    </location>
</feature>
<feature type="region of interest" description="Disordered" evidence="1">
    <location>
        <begin position="572"/>
        <end position="756"/>
    </location>
</feature>
<comment type="caution">
    <text evidence="2">The sequence shown here is derived from an EMBL/GenBank/DDBJ whole genome shotgun (WGS) entry which is preliminary data.</text>
</comment>
<feature type="compositionally biased region" description="Low complexity" evidence="1">
    <location>
        <begin position="981"/>
        <end position="990"/>
    </location>
</feature>
<feature type="region of interest" description="Disordered" evidence="1">
    <location>
        <begin position="775"/>
        <end position="1034"/>
    </location>
</feature>
<feature type="region of interest" description="Disordered" evidence="1">
    <location>
        <begin position="1048"/>
        <end position="1087"/>
    </location>
</feature>
<evidence type="ECO:0000256" key="1">
    <source>
        <dbReference type="SAM" id="MobiDB-lite"/>
    </source>
</evidence>
<dbReference type="Proteomes" id="UP000812966">
    <property type="component" value="Unassembled WGS sequence"/>
</dbReference>
<feature type="compositionally biased region" description="Pro residues" evidence="1">
    <location>
        <begin position="1394"/>
        <end position="1403"/>
    </location>
</feature>
<feature type="compositionally biased region" description="Polar residues" evidence="1">
    <location>
        <begin position="991"/>
        <end position="1004"/>
    </location>
</feature>
<accession>A0A8K0JGI8</accession>
<proteinExistence type="predicted"/>
<feature type="compositionally biased region" description="Acidic residues" evidence="1">
    <location>
        <begin position="170"/>
        <end position="213"/>
    </location>
</feature>
<feature type="region of interest" description="Disordered" evidence="1">
    <location>
        <begin position="1549"/>
        <end position="1701"/>
    </location>
</feature>
<feature type="compositionally biased region" description="Basic and acidic residues" evidence="1">
    <location>
        <begin position="1404"/>
        <end position="1416"/>
    </location>
</feature>
<feature type="compositionally biased region" description="Basic and acidic residues" evidence="1">
    <location>
        <begin position="393"/>
        <end position="414"/>
    </location>
</feature>
<feature type="compositionally biased region" description="Basic and acidic residues" evidence="1">
    <location>
        <begin position="966"/>
        <end position="980"/>
    </location>
</feature>
<feature type="compositionally biased region" description="Acidic residues" evidence="1">
    <location>
        <begin position="496"/>
        <end position="508"/>
    </location>
</feature>
<feature type="compositionally biased region" description="Polar residues" evidence="1">
    <location>
        <begin position="775"/>
        <end position="786"/>
    </location>
</feature>
<organism evidence="2 3">
    <name type="scientific">Filobasidium floriforme</name>
    <dbReference type="NCBI Taxonomy" id="5210"/>
    <lineage>
        <taxon>Eukaryota</taxon>
        <taxon>Fungi</taxon>
        <taxon>Dikarya</taxon>
        <taxon>Basidiomycota</taxon>
        <taxon>Agaricomycotina</taxon>
        <taxon>Tremellomycetes</taxon>
        <taxon>Filobasidiales</taxon>
        <taxon>Filobasidiaceae</taxon>
        <taxon>Filobasidium</taxon>
    </lineage>
</organism>
<feature type="compositionally biased region" description="Basic and acidic residues" evidence="1">
    <location>
        <begin position="516"/>
        <end position="526"/>
    </location>
</feature>
<feature type="compositionally biased region" description="Basic and acidic residues" evidence="1">
    <location>
        <begin position="659"/>
        <end position="677"/>
    </location>
</feature>
<gene>
    <name evidence="2" type="ORF">FFLO_06839</name>
</gene>
<feature type="compositionally biased region" description="Basic and acidic residues" evidence="1">
    <location>
        <begin position="1686"/>
        <end position="1697"/>
    </location>
</feature>
<feature type="compositionally biased region" description="Low complexity" evidence="1">
    <location>
        <begin position="1178"/>
        <end position="1196"/>
    </location>
</feature>
<feature type="compositionally biased region" description="Polar residues" evidence="1">
    <location>
        <begin position="1343"/>
        <end position="1352"/>
    </location>
</feature>
<feature type="region of interest" description="Disordered" evidence="1">
    <location>
        <begin position="160"/>
        <end position="526"/>
    </location>
</feature>
<evidence type="ECO:0000313" key="2">
    <source>
        <dbReference type="EMBL" id="KAG7527535.1"/>
    </source>
</evidence>
<reference evidence="2" key="1">
    <citation type="submission" date="2020-04" db="EMBL/GenBank/DDBJ databases">
        <title>Analysis of mating type loci in Filobasidium floriforme.</title>
        <authorList>
            <person name="Nowrousian M."/>
        </authorList>
    </citation>
    <scope>NUCLEOTIDE SEQUENCE</scope>
    <source>
        <strain evidence="2">CBS 6242</strain>
    </source>
</reference>
<evidence type="ECO:0000313" key="3">
    <source>
        <dbReference type="Proteomes" id="UP000812966"/>
    </source>
</evidence>
<feature type="compositionally biased region" description="Acidic residues" evidence="1">
    <location>
        <begin position="376"/>
        <end position="392"/>
    </location>
</feature>
<keyword evidence="3" id="KW-1185">Reference proteome</keyword>
<feature type="compositionally biased region" description="Acidic residues" evidence="1">
    <location>
        <begin position="322"/>
        <end position="335"/>
    </location>
</feature>
<feature type="compositionally biased region" description="Acidic residues" evidence="1">
    <location>
        <begin position="295"/>
        <end position="313"/>
    </location>
</feature>
<feature type="compositionally biased region" description="Basic and acidic residues" evidence="1">
    <location>
        <begin position="357"/>
        <end position="366"/>
    </location>
</feature>
<name>A0A8K0JGI8_9TREE</name>
<feature type="compositionally biased region" description="Polar residues" evidence="1">
    <location>
        <begin position="678"/>
        <end position="695"/>
    </location>
</feature>
<feature type="compositionally biased region" description="Acidic residues" evidence="1">
    <location>
        <begin position="223"/>
        <end position="233"/>
    </location>
</feature>
<feature type="compositionally biased region" description="Basic and acidic residues" evidence="1">
    <location>
        <begin position="848"/>
        <end position="858"/>
    </location>
</feature>
<protein>
    <submittedName>
        <fullName evidence="2">Uncharacterized protein</fullName>
    </submittedName>
</protein>
<feature type="compositionally biased region" description="Basic and acidic residues" evidence="1">
    <location>
        <begin position="234"/>
        <end position="257"/>
    </location>
</feature>
<sequence>MQTSKNAFELFPADQFDAWVDGVRSKIIDGLERQHLPGGSQVRVPELSSKALEAIEAARRDEELTRRAIASSSSLADHMGVVKDTDAIVEVTEEVTTTTVVTEYEDAYNGGYGNTAGLEDPAENVGSEVNYDEEASETGYASEPIARPDLAFQQHVNASPDDREFYGEGQEPEDEEAEEEEGEDEIGDEDEGSQDNEVDDDEDDFEIVDEDEEGSNRDTMDNERDELESNGDLEESRDPLADGGRSDDGLDEAEARFVDGGSRSADDRLASFGELDEERSQASAGDLMPRPEWPSIEDDEDVTAEREIDDVGDAADTRDVDAEAEESDAGGEDEIYSVQDSSDEEARSEVENESGPDESREHREAGTRVSQSKNDQEDEEEDEVLELDEEDMSEKGSDQERSMNDEGSDEGRSIDDEEEIQSRSSQQEDRAQREGLATDIRQPDLPPTTDSDGIYRGTFEVDGTAQEGVRVDEKYALEEDDKDSQQDPEYLADERESIEDIQYADDDNAGTFAQTDRSRPSRDHIPSTEEVYADQIQLESQTKEEIEDEIRHHDNKEILDDTIMYPADREEYDLDGEDGNHHVDGVPAGHEEEEVVDETDPRDMEMAAWSNEQPAALESLPTIHRRDTGQESEPMEMVRAEDLAPQVHEEPDEPVEATADIREQQSPRPDSDARESSTELVSDASDSGISTGGNESDNEDNDIQMIPSDNAAVITDELDELDDTSMPPSRAMSPLRPLGPVVQASPSPGKIIAPTTFKNDVVPGEWKEGMALKFSQTRPSASSDPLSTDVPETQEPEPTAMPVEGSEHGQDTGYMGDDELPVQPVVGRLSNETADQGDDSNAVTLDAVNRENASKDGEMASYDAPLQPTGEDLTATHVLEDNDEPAINQTLSENDAPISSSSQQQSVVGHPALTNENLAQVAAGNEPTATGGDLLDSCVGTEEVSTQSVTGINEEAQAESEGLFDTTKETKEPISNRAEGETTGPEPGETSRPSQEESLTTSVDGPTDVEPGSSGVQELSFTDLIHTPIDSPRIEEDMFDVSGVTVLESTDGTEVTGPAPDDPIEVNVRNLPSPPARQQSPTPEPHLPIDREDPALAITPAVLQEQGYARANHQDHVAEVLHQAHDAHRRAFEAAIGEIGEDPAQTSAPAIVEILETPSAEIVNMMLAMPRDEQVQAGIQASAAQSESANAEESVAPGVNSGDASQPMIDDIFRSTGPQATSAVSHDAELDRAETSEPSSANAAQARIDEIFEPVEDGSDGTANQAKEEAAEPLIEEGHEEARDAMMDRPSSPQSQVVDDDEPSSHDNGNLSVEAEKNTASAATLQAEEPERSEEGDEPRRSATPSALAQSTNHDEIMTADQSHSVVPSLVESGPASVIPIPTVDQRNAQQNASPPPPQTPPTRPRELDLRTPELTHHHHGPVSTAPRSTLRESERMLHAESPASHTRSQCHYHKLRFDRGAHSHTMLIPGCSLGSATQRAELDVEDLGKASSEEMKRKQSLLFGENFLGHMKSEEEGTLPSDLEHRLSVLVGRELIREGHIYILPLEQGMPHTHAEEEEEDGGIASRTRRRTSQTPGPGSGLGLVTPVREGDKKRKHRGSSVGRTPVSAGKKRASELLNVQEVKEESEDEIKRDEQGSEREDAGPSSKKRIVEVDGSPKAVDKEDDDEDELVPAKRDRDEEDGDRMDVDERVDQSTDRQALAPARKGWFGWLWGRK</sequence>
<dbReference type="EMBL" id="JABELV010000270">
    <property type="protein sequence ID" value="KAG7527535.1"/>
    <property type="molecule type" value="Genomic_DNA"/>
</dbReference>
<feature type="compositionally biased region" description="Polar residues" evidence="1">
    <location>
        <begin position="830"/>
        <end position="843"/>
    </location>
</feature>
<feature type="compositionally biased region" description="Basic and acidic residues" evidence="1">
    <location>
        <begin position="1266"/>
        <end position="1287"/>
    </location>
</feature>